<dbReference type="Pfam" id="PF00881">
    <property type="entry name" value="Nitroreductase"/>
    <property type="match status" value="1"/>
</dbReference>
<dbReference type="Gene3D" id="3.40.109.10">
    <property type="entry name" value="NADH Oxidase"/>
    <property type="match status" value="1"/>
</dbReference>
<evidence type="ECO:0000259" key="5">
    <source>
        <dbReference type="Pfam" id="PF00881"/>
    </source>
</evidence>
<dbReference type="InterPro" id="IPR016446">
    <property type="entry name" value="Flavin_OxRdtase_Frp"/>
</dbReference>
<dbReference type="Proteomes" id="UP000237749">
    <property type="component" value="Unassembled WGS sequence"/>
</dbReference>
<organism evidence="6 7">
    <name type="scientific">Lacrimispora xylanisolvens</name>
    <dbReference type="NCBI Taxonomy" id="384636"/>
    <lineage>
        <taxon>Bacteria</taxon>
        <taxon>Bacillati</taxon>
        <taxon>Bacillota</taxon>
        <taxon>Clostridia</taxon>
        <taxon>Lachnospirales</taxon>
        <taxon>Lachnospiraceae</taxon>
        <taxon>Lacrimispora</taxon>
    </lineage>
</organism>
<comment type="caution">
    <text evidence="6">The sequence shown here is derived from an EMBL/GenBank/DDBJ whole genome shotgun (WGS) entry which is preliminary data.</text>
</comment>
<dbReference type="PANTHER" id="PTHR43425">
    <property type="entry name" value="OXYGEN-INSENSITIVE NADPH NITROREDUCTASE"/>
    <property type="match status" value="1"/>
</dbReference>
<evidence type="ECO:0000256" key="4">
    <source>
        <dbReference type="ARBA" id="ARBA00023002"/>
    </source>
</evidence>
<dbReference type="SUPFAM" id="SSF55469">
    <property type="entry name" value="FMN-dependent nitroreductase-like"/>
    <property type="match status" value="1"/>
</dbReference>
<keyword evidence="2" id="KW-0285">Flavoprotein</keyword>
<keyword evidence="7" id="KW-1185">Reference proteome</keyword>
<keyword evidence="3" id="KW-0288">FMN</keyword>
<accession>A0A2S6HYR5</accession>
<sequence>MIDLWKERVSLRRYAPETIREEDMEAILSAALSSPTAGNQMLYSVLKIEDQKAKERIAELCNQQKFIAAAPTVLVFLADQYKWYNYYEMNGVPEYAREEGIAYHPPGPADLLLAFEDTMIAAHSAVIAAESLGIGSCYVGSSLVNEKELAEFLNLPEYVVPLMVVPMGYYPNNFKRVHSQRFEKRFVVFNETYHRLNIEELKEMFRSREEQYSCHAQTHNNKNFAQYYYIKKTGSSFMNRMAQSLERIYYRWNSKHALSKKTKNTAQ</sequence>
<dbReference type="GO" id="GO:0016491">
    <property type="term" value="F:oxidoreductase activity"/>
    <property type="evidence" value="ECO:0007669"/>
    <property type="project" value="UniProtKB-KW"/>
</dbReference>
<dbReference type="InterPro" id="IPR000415">
    <property type="entry name" value="Nitroreductase-like"/>
</dbReference>
<dbReference type="AlphaFoldDB" id="A0A2S6HYR5"/>
<dbReference type="PANTHER" id="PTHR43425:SF2">
    <property type="entry name" value="OXYGEN-INSENSITIVE NADPH NITROREDUCTASE"/>
    <property type="match status" value="1"/>
</dbReference>
<dbReference type="InterPro" id="IPR029479">
    <property type="entry name" value="Nitroreductase"/>
</dbReference>
<proteinExistence type="inferred from homology"/>
<name>A0A2S6HYR5_9FIRM</name>
<keyword evidence="4" id="KW-0560">Oxidoreductase</keyword>
<protein>
    <submittedName>
        <fullName evidence="6">FMN reductase (NADPH)/FMN reductase [NAD(P)H]</fullName>
    </submittedName>
</protein>
<evidence type="ECO:0000256" key="1">
    <source>
        <dbReference type="ARBA" id="ARBA00008366"/>
    </source>
</evidence>
<evidence type="ECO:0000256" key="3">
    <source>
        <dbReference type="ARBA" id="ARBA00022643"/>
    </source>
</evidence>
<evidence type="ECO:0000313" key="7">
    <source>
        <dbReference type="Proteomes" id="UP000237749"/>
    </source>
</evidence>
<feature type="domain" description="Nitroreductase" evidence="5">
    <location>
        <begin position="6"/>
        <end position="169"/>
    </location>
</feature>
<gene>
    <name evidence="6" type="ORF">BXY41_101370</name>
</gene>
<dbReference type="OrthoDB" id="9775805at2"/>
<dbReference type="EMBL" id="PTJA01000001">
    <property type="protein sequence ID" value="PPK83307.1"/>
    <property type="molecule type" value="Genomic_DNA"/>
</dbReference>
<comment type="similarity">
    <text evidence="1">Belongs to the flavin oxidoreductase frp family.</text>
</comment>
<reference evidence="6 7" key="1">
    <citation type="submission" date="2018-02" db="EMBL/GenBank/DDBJ databases">
        <title>Genomic Encyclopedia of Archaeal and Bacterial Type Strains, Phase II (KMG-II): from individual species to whole genera.</title>
        <authorList>
            <person name="Goeker M."/>
        </authorList>
    </citation>
    <scope>NUCLEOTIDE SEQUENCE [LARGE SCALE GENOMIC DNA]</scope>
    <source>
        <strain evidence="6 7">DSM 3808</strain>
    </source>
</reference>
<evidence type="ECO:0000256" key="2">
    <source>
        <dbReference type="ARBA" id="ARBA00022630"/>
    </source>
</evidence>
<evidence type="ECO:0000313" key="6">
    <source>
        <dbReference type="EMBL" id="PPK83307.1"/>
    </source>
</evidence>
<dbReference type="RefSeq" id="WP_104433972.1">
    <property type="nucleotide sequence ID" value="NZ_PTJA01000001.1"/>
</dbReference>